<reference evidence="2" key="1">
    <citation type="submission" date="2023-06" db="EMBL/GenBank/DDBJ databases">
        <title>Genome-scale phylogeny and comparative genomics of the fungal order Sordariales.</title>
        <authorList>
            <consortium name="Lawrence Berkeley National Laboratory"/>
            <person name="Hensen N."/>
            <person name="Bonometti L."/>
            <person name="Westerberg I."/>
            <person name="Brannstrom I.O."/>
            <person name="Guillou S."/>
            <person name="Cros-Aarteil S."/>
            <person name="Calhoun S."/>
            <person name="Haridas S."/>
            <person name="Kuo A."/>
            <person name="Mondo S."/>
            <person name="Pangilinan J."/>
            <person name="Riley R."/>
            <person name="Labutti K."/>
            <person name="Andreopoulos B."/>
            <person name="Lipzen A."/>
            <person name="Chen C."/>
            <person name="Yanf M."/>
            <person name="Daum C."/>
            <person name="Ng V."/>
            <person name="Clum A."/>
            <person name="Steindorff A."/>
            <person name="Ohm R."/>
            <person name="Martin F."/>
            <person name="Silar P."/>
            <person name="Natvig D."/>
            <person name="Lalanne C."/>
            <person name="Gautier V."/>
            <person name="Ament-Velasquez S.L."/>
            <person name="Kruys A."/>
            <person name="Hutchinson M.I."/>
            <person name="Powell A.J."/>
            <person name="Barry K."/>
            <person name="Miller A.N."/>
            <person name="Grigoriev I.V."/>
            <person name="Debuchy R."/>
            <person name="Gladieux P."/>
            <person name="Thoren M.H."/>
            <person name="Johannesson H."/>
        </authorList>
    </citation>
    <scope>NUCLEOTIDE SEQUENCE</scope>
    <source>
        <strain evidence="2">SMH4607-1</strain>
    </source>
</reference>
<name>A0AA39ZVL1_9PEZI</name>
<accession>A0AA39ZVL1</accession>
<protein>
    <recommendedName>
        <fullName evidence="4">Ankyrin repeat protein</fullName>
    </recommendedName>
</protein>
<proteinExistence type="predicted"/>
<keyword evidence="1" id="KW-0040">ANK repeat</keyword>
<dbReference type="Proteomes" id="UP001172102">
    <property type="component" value="Unassembled WGS sequence"/>
</dbReference>
<evidence type="ECO:0000313" key="3">
    <source>
        <dbReference type="Proteomes" id="UP001172102"/>
    </source>
</evidence>
<dbReference type="InterPro" id="IPR002110">
    <property type="entry name" value="Ankyrin_rpt"/>
</dbReference>
<dbReference type="PROSITE" id="PS50088">
    <property type="entry name" value="ANK_REPEAT"/>
    <property type="match status" value="1"/>
</dbReference>
<dbReference type="AlphaFoldDB" id="A0AA39ZVL1"/>
<organism evidence="2 3">
    <name type="scientific">Lasiosphaeris hirsuta</name>
    <dbReference type="NCBI Taxonomy" id="260670"/>
    <lineage>
        <taxon>Eukaryota</taxon>
        <taxon>Fungi</taxon>
        <taxon>Dikarya</taxon>
        <taxon>Ascomycota</taxon>
        <taxon>Pezizomycotina</taxon>
        <taxon>Sordariomycetes</taxon>
        <taxon>Sordariomycetidae</taxon>
        <taxon>Sordariales</taxon>
        <taxon>Lasiosphaeriaceae</taxon>
        <taxon>Lasiosphaeris</taxon>
    </lineage>
</organism>
<feature type="repeat" description="ANK" evidence="1">
    <location>
        <begin position="9"/>
        <end position="41"/>
    </location>
</feature>
<sequence length="119" mass="13018">MHVDDLGGSRATPLQIAVFNRDILAVEGLLEAGADANDRGDPQGKEWREEQPILSAYNRIHGVAPLDVLMMKNSHLSNGHDRETSEQIRDFLVSSGAMGTGTVELEHDTAFSDEEMEDA</sequence>
<evidence type="ECO:0008006" key="4">
    <source>
        <dbReference type="Google" id="ProtNLM"/>
    </source>
</evidence>
<evidence type="ECO:0000313" key="2">
    <source>
        <dbReference type="EMBL" id="KAK0704536.1"/>
    </source>
</evidence>
<comment type="caution">
    <text evidence="2">The sequence shown here is derived from an EMBL/GenBank/DDBJ whole genome shotgun (WGS) entry which is preliminary data.</text>
</comment>
<dbReference type="EMBL" id="JAUKUA010000007">
    <property type="protein sequence ID" value="KAK0704536.1"/>
    <property type="molecule type" value="Genomic_DNA"/>
</dbReference>
<dbReference type="PROSITE" id="PS50297">
    <property type="entry name" value="ANK_REP_REGION"/>
    <property type="match status" value="1"/>
</dbReference>
<gene>
    <name evidence="2" type="ORF">B0H67DRAFT_648962</name>
</gene>
<keyword evidence="3" id="KW-1185">Reference proteome</keyword>
<evidence type="ECO:0000256" key="1">
    <source>
        <dbReference type="PROSITE-ProRule" id="PRU00023"/>
    </source>
</evidence>